<proteinExistence type="predicted"/>
<organism evidence="2 3">
    <name type="scientific">Xylocopa violacea</name>
    <name type="common">Violet carpenter bee</name>
    <name type="synonym">Apis violacea</name>
    <dbReference type="NCBI Taxonomy" id="135666"/>
    <lineage>
        <taxon>Eukaryota</taxon>
        <taxon>Metazoa</taxon>
        <taxon>Ecdysozoa</taxon>
        <taxon>Arthropoda</taxon>
        <taxon>Hexapoda</taxon>
        <taxon>Insecta</taxon>
        <taxon>Pterygota</taxon>
        <taxon>Neoptera</taxon>
        <taxon>Endopterygota</taxon>
        <taxon>Hymenoptera</taxon>
        <taxon>Apocrita</taxon>
        <taxon>Aculeata</taxon>
        <taxon>Apoidea</taxon>
        <taxon>Anthophila</taxon>
        <taxon>Apidae</taxon>
        <taxon>Xylocopa</taxon>
        <taxon>Xylocopa</taxon>
    </lineage>
</organism>
<gene>
    <name evidence="2" type="ORF">XYLVIOL_LOCUS11126</name>
</gene>
<feature type="compositionally biased region" description="Acidic residues" evidence="1">
    <location>
        <begin position="53"/>
        <end position="63"/>
    </location>
</feature>
<comment type="caution">
    <text evidence="2">The sequence shown here is derived from an EMBL/GenBank/DDBJ whole genome shotgun (WGS) entry which is preliminary data.</text>
</comment>
<evidence type="ECO:0000313" key="3">
    <source>
        <dbReference type="Proteomes" id="UP001642520"/>
    </source>
</evidence>
<dbReference type="EMBL" id="CAXAJV020001301">
    <property type="protein sequence ID" value="CAL7952550.1"/>
    <property type="molecule type" value="Genomic_DNA"/>
</dbReference>
<protein>
    <recommendedName>
        <fullName evidence="4">Glycine-rich protein</fullName>
    </recommendedName>
</protein>
<evidence type="ECO:0000313" key="2">
    <source>
        <dbReference type="EMBL" id="CAL7952550.1"/>
    </source>
</evidence>
<feature type="compositionally biased region" description="Basic and acidic residues" evidence="1">
    <location>
        <begin position="43"/>
        <end position="52"/>
    </location>
</feature>
<feature type="region of interest" description="Disordered" evidence="1">
    <location>
        <begin position="30"/>
        <end position="128"/>
    </location>
</feature>
<reference evidence="2 3" key="1">
    <citation type="submission" date="2024-08" db="EMBL/GenBank/DDBJ databases">
        <authorList>
            <person name="Will J Nash"/>
            <person name="Angela Man"/>
            <person name="Seanna McTaggart"/>
            <person name="Kendall Baker"/>
            <person name="Tom Barker"/>
            <person name="Leah Catchpole"/>
            <person name="Alex Durrant"/>
            <person name="Karim Gharbi"/>
            <person name="Naomi Irish"/>
            <person name="Gemy Kaithakottil"/>
            <person name="Debby Ku"/>
            <person name="Aaliyah Providence"/>
            <person name="Felix Shaw"/>
            <person name="David Swarbreck"/>
            <person name="Chris Watkins"/>
            <person name="Ann M. McCartney"/>
            <person name="Giulio Formenti"/>
            <person name="Alice Mouton"/>
            <person name="Noel Vella"/>
            <person name="Bjorn M von Reumont"/>
            <person name="Adriana Vella"/>
            <person name="Wilfried Haerty"/>
        </authorList>
    </citation>
    <scope>NUCLEOTIDE SEQUENCE [LARGE SCALE GENOMIC DNA]</scope>
</reference>
<dbReference type="Proteomes" id="UP001642520">
    <property type="component" value="Unassembled WGS sequence"/>
</dbReference>
<evidence type="ECO:0000256" key="1">
    <source>
        <dbReference type="SAM" id="MobiDB-lite"/>
    </source>
</evidence>
<evidence type="ECO:0008006" key="4">
    <source>
        <dbReference type="Google" id="ProtNLM"/>
    </source>
</evidence>
<feature type="compositionally biased region" description="Gly residues" evidence="1">
    <location>
        <begin position="117"/>
        <end position="128"/>
    </location>
</feature>
<sequence>MPEMVRLSSRTRAELVYPLNDNYIYVRCRQGDAVGGGGNGGESAERWERYGEDDGDDGNDDGSEEKSGGTEKRKRSGEVEMNEWGNDKLLSTPGPYARRSRYGWTEGRTDGRTNGHSGVGSTGIGFGD</sequence>
<keyword evidence="3" id="KW-1185">Reference proteome</keyword>
<name>A0ABP1PH64_XYLVO</name>
<accession>A0ABP1PH64</accession>